<name>A0A061ARL2_RHOTO</name>
<dbReference type="PROSITE" id="PS51450">
    <property type="entry name" value="LRR"/>
    <property type="match status" value="6"/>
</dbReference>
<keyword evidence="4" id="KW-0539">Nucleus</keyword>
<gene>
    <name evidence="7" type="ORF">RHTO0S_03e01288g</name>
</gene>
<protein>
    <submittedName>
        <fullName evidence="7">RHTO0S03e01288g1_1</fullName>
    </submittedName>
</protein>
<keyword evidence="2" id="KW-0433">Leucine-rich repeat</keyword>
<dbReference type="InterPro" id="IPR001611">
    <property type="entry name" value="Leu-rich_rpt"/>
</dbReference>
<accession>A0A061ARL2</accession>
<dbReference type="PANTHER" id="PTHR45973:SF23">
    <property type="entry name" value="PROTEIN PHOSPHATASE 1 REGULATORY SUBUNIT 7"/>
    <property type="match status" value="1"/>
</dbReference>
<evidence type="ECO:0000256" key="5">
    <source>
        <dbReference type="ARBA" id="ARBA00023460"/>
    </source>
</evidence>
<organism evidence="7">
    <name type="scientific">Rhodotorula toruloides</name>
    <name type="common">Yeast</name>
    <name type="synonym">Rhodosporidium toruloides</name>
    <dbReference type="NCBI Taxonomy" id="5286"/>
    <lineage>
        <taxon>Eukaryota</taxon>
        <taxon>Fungi</taxon>
        <taxon>Dikarya</taxon>
        <taxon>Basidiomycota</taxon>
        <taxon>Pucciniomycotina</taxon>
        <taxon>Microbotryomycetes</taxon>
        <taxon>Sporidiobolales</taxon>
        <taxon>Sporidiobolaceae</taxon>
        <taxon>Rhodotorula</taxon>
    </lineage>
</organism>
<dbReference type="EMBL" id="LK052938">
    <property type="protein sequence ID" value="CDR37955.1"/>
    <property type="molecule type" value="Genomic_DNA"/>
</dbReference>
<feature type="compositionally biased region" description="Low complexity" evidence="6">
    <location>
        <begin position="42"/>
        <end position="55"/>
    </location>
</feature>
<dbReference type="GO" id="GO:0005634">
    <property type="term" value="C:nucleus"/>
    <property type="evidence" value="ECO:0007669"/>
    <property type="project" value="UniProtKB-SubCell"/>
</dbReference>
<evidence type="ECO:0000256" key="6">
    <source>
        <dbReference type="SAM" id="MobiDB-lite"/>
    </source>
</evidence>
<comment type="subcellular location">
    <subcellularLocation>
        <location evidence="1">Nucleus</location>
    </subcellularLocation>
</comment>
<dbReference type="AlphaFoldDB" id="A0A061ARL2"/>
<dbReference type="Gene3D" id="3.80.10.10">
    <property type="entry name" value="Ribonuclease Inhibitor"/>
    <property type="match status" value="3"/>
</dbReference>
<sequence length="480" mass="53084">MSGPLQPTDFNLPAGLAPSTDPSTSSATQPSNGEGAEHGDDGQSSESEGGNVSEGGTRERFANLKTDERHFEDEKARLERNARLVMGPPLGEGQAGGPAQDQVIAGEELAQNEDVLADFDDDALDLELTHLRLRTLRGLGIERFRKVQRISLRQNLLTSLFYHPLPPPTASEGRTLAENGAATGGDRDAVDEDPHDDQDAAKKEADFPYHEQRRAEEEEPVWPLRDLKELEELDLYDNSLKSVKGLEGLDSLESLDLSFNLLRSVAPFDDASPNSPYAFPRLTHLYLIQNKLTKIEGVKDRTSLTYLEYGGNRIRTIENLPISANLRSLFLGKNKITKIENLEGLTGLRTLSIQSNRLTKIEGLDALTELEELYLSHNGLTKIEGLRNLTKLTTLDVGNNKIVDAPAEALAPLTELEEFWANNNELHSIPSLPPSSHPNLSTIYLEGNPLQKELGTAYRRKIMLECPQVQQIDATFVRQV</sequence>
<feature type="region of interest" description="Disordered" evidence="6">
    <location>
        <begin position="1"/>
        <end position="73"/>
    </location>
</feature>
<feature type="compositionally biased region" description="Basic and acidic residues" evidence="6">
    <location>
        <begin position="56"/>
        <end position="73"/>
    </location>
</feature>
<evidence type="ECO:0000256" key="2">
    <source>
        <dbReference type="ARBA" id="ARBA00022614"/>
    </source>
</evidence>
<dbReference type="PANTHER" id="PTHR45973">
    <property type="entry name" value="PROTEIN PHOSPHATASE 1 REGULATORY SUBUNIT SDS22-RELATED"/>
    <property type="match status" value="1"/>
</dbReference>
<dbReference type="InterPro" id="IPR003591">
    <property type="entry name" value="Leu-rich_rpt_typical-subtyp"/>
</dbReference>
<dbReference type="InterPro" id="IPR032675">
    <property type="entry name" value="LRR_dom_sf"/>
</dbReference>
<dbReference type="SMART" id="SM00365">
    <property type="entry name" value="LRR_SD22"/>
    <property type="match status" value="9"/>
</dbReference>
<evidence type="ECO:0000313" key="7">
    <source>
        <dbReference type="EMBL" id="CDR37955.1"/>
    </source>
</evidence>
<feature type="compositionally biased region" description="Low complexity" evidence="6">
    <location>
        <begin position="18"/>
        <end position="31"/>
    </location>
</feature>
<evidence type="ECO:0000256" key="3">
    <source>
        <dbReference type="ARBA" id="ARBA00022737"/>
    </source>
</evidence>
<evidence type="ECO:0000256" key="1">
    <source>
        <dbReference type="ARBA" id="ARBA00004123"/>
    </source>
</evidence>
<dbReference type="InterPro" id="IPR050576">
    <property type="entry name" value="Cilia_flagella_integrity"/>
</dbReference>
<proteinExistence type="inferred from homology"/>
<dbReference type="SMART" id="SM00369">
    <property type="entry name" value="LRR_TYP"/>
    <property type="match status" value="7"/>
</dbReference>
<comment type="similarity">
    <text evidence="5">Belongs to the SDS22 family.</text>
</comment>
<dbReference type="OrthoDB" id="266138at2759"/>
<feature type="region of interest" description="Disordered" evidence="6">
    <location>
        <begin position="167"/>
        <end position="199"/>
    </location>
</feature>
<dbReference type="Pfam" id="PF12799">
    <property type="entry name" value="LRR_4"/>
    <property type="match status" value="3"/>
</dbReference>
<dbReference type="InterPro" id="IPR025875">
    <property type="entry name" value="Leu-rich_rpt_4"/>
</dbReference>
<keyword evidence="3" id="KW-0677">Repeat</keyword>
<reference evidence="7" key="1">
    <citation type="journal article" date="2014" name="Genome Announc.">
        <title>Draft genome sequence of Rhodosporidium toruloides CECT1137, an oleaginous yeast of biotechnological interest.</title>
        <authorList>
            <person name="Morin N."/>
            <person name="Calcas X."/>
            <person name="Devillers H."/>
            <person name="Durrens P."/>
            <person name="Sherman D.J."/>
            <person name="Nicaud J.-M."/>
            <person name="Neuveglise C."/>
        </authorList>
    </citation>
    <scope>NUCLEOTIDE SEQUENCE</scope>
    <source>
        <strain evidence="7">CECT1137</strain>
    </source>
</reference>
<dbReference type="SUPFAM" id="SSF52058">
    <property type="entry name" value="L domain-like"/>
    <property type="match status" value="1"/>
</dbReference>
<evidence type="ECO:0000256" key="4">
    <source>
        <dbReference type="ARBA" id="ARBA00023242"/>
    </source>
</evidence>